<sequence length="420" mass="45652">MWKGRLAIISLLVVSLLSGLSMLTVGGASDDQLEVYSWWTGPGEEEGLAAMAEAFEAANPGIRFVNAAVSGGAGSNAKAILASRLLANDPPDSYQRHAGLELLDDVRSGKVQDLTSLYEEQGWGKVFPKGLLDNLTIDGKIYAVPVNIHRANLIWYNPRTLRDLGIPGPPKTWAEFLDQAATIKGKGKVPLAVGPEWTQKHLMETVLLGELGADSYERLFSGDLRWTSTEVKSALDVFGKVLDASDVKSAAGEWQLQLDRIVEGSAVYAVMGDWSSSYLEQAKKLQWKEGYDVATSPGTDGVYDFLSDSFTLPTGVRSPDLSRKWLIECGSAAGQNLFNPLKGSIPARTDAPADLYRGYLGWTLQQWRDPKTRIVGSLAHGVVANNAYNAEIDSALGLYVQHGDLGKFASTVQQQFQETR</sequence>
<dbReference type="Pfam" id="PF01547">
    <property type="entry name" value="SBP_bac_1"/>
    <property type="match status" value="1"/>
</dbReference>
<dbReference type="AlphaFoldDB" id="A0A919U8G5"/>
<evidence type="ECO:0000256" key="2">
    <source>
        <dbReference type="ARBA" id="ARBA00008520"/>
    </source>
</evidence>
<comment type="subcellular location">
    <subcellularLocation>
        <location evidence="1">Cell envelope</location>
    </subcellularLocation>
</comment>
<evidence type="ECO:0000256" key="4">
    <source>
        <dbReference type="ARBA" id="ARBA00022729"/>
    </source>
</evidence>
<evidence type="ECO:0000256" key="5">
    <source>
        <dbReference type="ARBA" id="ARBA00049629"/>
    </source>
</evidence>
<evidence type="ECO:0000313" key="7">
    <source>
        <dbReference type="EMBL" id="GIG42760.1"/>
    </source>
</evidence>
<dbReference type="GO" id="GO:0030313">
    <property type="term" value="C:cell envelope"/>
    <property type="evidence" value="ECO:0007669"/>
    <property type="project" value="UniProtKB-SubCell"/>
</dbReference>
<dbReference type="PANTHER" id="PTHR43649:SF28">
    <property type="entry name" value="BINDING PROTEIN COMPONENT OF ABC SUGAR TRANSPORTER-RELATED"/>
    <property type="match status" value="1"/>
</dbReference>
<protein>
    <recommendedName>
        <fullName evidence="6">Probable sugar-binding periplasmic protein</fullName>
    </recommendedName>
</protein>
<dbReference type="RefSeq" id="WP_203844643.1">
    <property type="nucleotide sequence ID" value="NZ_BAAAVW010000002.1"/>
</dbReference>
<accession>A0A919U8G5</accession>
<evidence type="ECO:0000256" key="6">
    <source>
        <dbReference type="ARBA" id="ARBA00049753"/>
    </source>
</evidence>
<dbReference type="PANTHER" id="PTHR43649">
    <property type="entry name" value="ARABINOSE-BINDING PROTEIN-RELATED"/>
    <property type="match status" value="1"/>
</dbReference>
<reference evidence="7" key="1">
    <citation type="submission" date="2021-01" db="EMBL/GenBank/DDBJ databases">
        <title>Whole genome shotgun sequence of Dactylosporangium siamense NBRC 106093.</title>
        <authorList>
            <person name="Komaki H."/>
            <person name="Tamura T."/>
        </authorList>
    </citation>
    <scope>NUCLEOTIDE SEQUENCE</scope>
    <source>
        <strain evidence="7">NBRC 106093</strain>
    </source>
</reference>
<proteinExistence type="inferred from homology"/>
<keyword evidence="8" id="KW-1185">Reference proteome</keyword>
<comment type="similarity">
    <text evidence="2">Belongs to the bacterial solute-binding protein 1 family.</text>
</comment>
<keyword evidence="4" id="KW-0732">Signal</keyword>
<dbReference type="InterPro" id="IPR050490">
    <property type="entry name" value="Bact_solute-bd_prot1"/>
</dbReference>
<name>A0A919U8G5_9ACTN</name>
<gene>
    <name evidence="7" type="ORF">Dsi01nite_008010</name>
</gene>
<keyword evidence="3" id="KW-0813">Transport</keyword>
<comment type="caution">
    <text evidence="7">The sequence shown here is derived from an EMBL/GenBank/DDBJ whole genome shotgun (WGS) entry which is preliminary data.</text>
</comment>
<dbReference type="SUPFAM" id="SSF53850">
    <property type="entry name" value="Periplasmic binding protein-like II"/>
    <property type="match status" value="1"/>
</dbReference>
<comment type="function">
    <text evidence="5">Part of a binding-protein-dependent transport system for a sugar.</text>
</comment>
<dbReference type="Proteomes" id="UP000660611">
    <property type="component" value="Unassembled WGS sequence"/>
</dbReference>
<dbReference type="Gene3D" id="3.40.190.10">
    <property type="entry name" value="Periplasmic binding protein-like II"/>
    <property type="match status" value="2"/>
</dbReference>
<dbReference type="EMBL" id="BONQ01000017">
    <property type="protein sequence ID" value="GIG42760.1"/>
    <property type="molecule type" value="Genomic_DNA"/>
</dbReference>
<evidence type="ECO:0000256" key="1">
    <source>
        <dbReference type="ARBA" id="ARBA00004196"/>
    </source>
</evidence>
<evidence type="ECO:0000313" key="8">
    <source>
        <dbReference type="Proteomes" id="UP000660611"/>
    </source>
</evidence>
<organism evidence="7 8">
    <name type="scientific">Dactylosporangium siamense</name>
    <dbReference type="NCBI Taxonomy" id="685454"/>
    <lineage>
        <taxon>Bacteria</taxon>
        <taxon>Bacillati</taxon>
        <taxon>Actinomycetota</taxon>
        <taxon>Actinomycetes</taxon>
        <taxon>Micromonosporales</taxon>
        <taxon>Micromonosporaceae</taxon>
        <taxon>Dactylosporangium</taxon>
    </lineage>
</organism>
<dbReference type="InterPro" id="IPR006059">
    <property type="entry name" value="SBP"/>
</dbReference>
<evidence type="ECO:0000256" key="3">
    <source>
        <dbReference type="ARBA" id="ARBA00022448"/>
    </source>
</evidence>